<dbReference type="InterPro" id="IPR036465">
    <property type="entry name" value="vWFA_dom_sf"/>
</dbReference>
<dbReference type="InterPro" id="IPR010607">
    <property type="entry name" value="DUF1194"/>
</dbReference>
<proteinExistence type="predicted"/>
<accession>A0A9J7ATZ1</accession>
<dbReference type="Gene3D" id="3.40.50.410">
    <property type="entry name" value="von Willebrand factor, type A domain"/>
    <property type="match status" value="1"/>
</dbReference>
<dbReference type="Proteomes" id="UP001060336">
    <property type="component" value="Chromosome"/>
</dbReference>
<keyword evidence="1" id="KW-0732">Signal</keyword>
<dbReference type="RefSeq" id="WP_257769762.1">
    <property type="nucleotide sequence ID" value="NZ_CP102480.1"/>
</dbReference>
<protein>
    <submittedName>
        <fullName evidence="2">DUF1194 domain-containing protein</fullName>
    </submittedName>
</protein>
<evidence type="ECO:0000256" key="1">
    <source>
        <dbReference type="SAM" id="SignalP"/>
    </source>
</evidence>
<reference evidence="2" key="1">
    <citation type="submission" date="2022-08" db="EMBL/GenBank/DDBJ databases">
        <title>Nisaea acidiphila sp. nov., isolated from a marine algal debris and emended description of the genus Nisaea Urios et al. 2008.</title>
        <authorList>
            <person name="Kwon K."/>
        </authorList>
    </citation>
    <scope>NUCLEOTIDE SEQUENCE</scope>
    <source>
        <strain evidence="2">MEBiC11861</strain>
    </source>
</reference>
<feature type="signal peptide" evidence="1">
    <location>
        <begin position="1"/>
        <end position="30"/>
    </location>
</feature>
<dbReference type="KEGG" id="naci:NUH88_02520"/>
<feature type="chain" id="PRO_5039908177" evidence="1">
    <location>
        <begin position="31"/>
        <end position="281"/>
    </location>
</feature>
<name>A0A9J7ATZ1_9PROT</name>
<evidence type="ECO:0000313" key="3">
    <source>
        <dbReference type="Proteomes" id="UP001060336"/>
    </source>
</evidence>
<dbReference type="EMBL" id="CP102480">
    <property type="protein sequence ID" value="UUX50574.1"/>
    <property type="molecule type" value="Genomic_DNA"/>
</dbReference>
<dbReference type="SUPFAM" id="SSF53300">
    <property type="entry name" value="vWA-like"/>
    <property type="match status" value="1"/>
</dbReference>
<dbReference type="AlphaFoldDB" id="A0A9J7ATZ1"/>
<dbReference type="Pfam" id="PF06707">
    <property type="entry name" value="DUF1194"/>
    <property type="match status" value="1"/>
</dbReference>
<evidence type="ECO:0000313" key="2">
    <source>
        <dbReference type="EMBL" id="UUX50574.1"/>
    </source>
</evidence>
<organism evidence="2 3">
    <name type="scientific">Nisaea acidiphila</name>
    <dbReference type="NCBI Taxonomy" id="1862145"/>
    <lineage>
        <taxon>Bacteria</taxon>
        <taxon>Pseudomonadati</taxon>
        <taxon>Pseudomonadota</taxon>
        <taxon>Alphaproteobacteria</taxon>
        <taxon>Rhodospirillales</taxon>
        <taxon>Thalassobaculaceae</taxon>
        <taxon>Nisaea</taxon>
    </lineage>
</organism>
<sequence>MPFSALIGGWRKAALGALSAVALSSTASLAQSPLQLVDLKLMLAVDVSGSVDFWEADLQRDGYVQALRDPTVINTMLSGQTGRIALSYIEWAGGDHQRVVVGWTVIDSPAAALDFAETLDVKPHMGGRRTSIGNMLDFAVKYFRDSRFFAERQVIDISGDGPNNSGTRVDDARDRAIASGLVINALPILNERPSPYGFPKLDDLDIYYEECVVGGDGAFVIAAKGIKSFAAAVRRKMILEVAGRTPDRAVRRVPAAASGGGGYNCDIGEQQLHEFLNRGDD</sequence>
<keyword evidence="3" id="KW-1185">Reference proteome</keyword>
<gene>
    <name evidence="2" type="ORF">NUH88_02520</name>
</gene>